<feature type="region of interest" description="Disordered" evidence="1">
    <location>
        <begin position="66"/>
        <end position="90"/>
    </location>
</feature>
<dbReference type="InParanoid" id="E5R0L0"/>
<feature type="compositionally biased region" description="Basic and acidic residues" evidence="1">
    <location>
        <begin position="17"/>
        <end position="34"/>
    </location>
</feature>
<feature type="compositionally biased region" description="Basic and acidic residues" evidence="1">
    <location>
        <begin position="72"/>
        <end position="90"/>
    </location>
</feature>
<evidence type="ECO:0000313" key="3">
    <source>
        <dbReference type="Proteomes" id="UP000002669"/>
    </source>
</evidence>
<name>E5R0L0_ARTGP</name>
<dbReference type="VEuPathDB" id="FungiDB:MGYG_08929"/>
<reference evidence="3" key="1">
    <citation type="journal article" date="2012" name="MBio">
        <title>Comparative genome analysis of Trichophyton rubrum and related dermatophytes reveals candidate genes involved in infection.</title>
        <authorList>
            <person name="Martinez D.A."/>
            <person name="Oliver B.G."/>
            <person name="Graeser Y."/>
            <person name="Goldberg J.M."/>
            <person name="Li W."/>
            <person name="Martinez-Rossi N.M."/>
            <person name="Monod M."/>
            <person name="Shelest E."/>
            <person name="Barton R.C."/>
            <person name="Birch E."/>
            <person name="Brakhage A.A."/>
            <person name="Chen Z."/>
            <person name="Gurr S.J."/>
            <person name="Heiman D."/>
            <person name="Heitman J."/>
            <person name="Kosti I."/>
            <person name="Rossi A."/>
            <person name="Saif S."/>
            <person name="Samalova M."/>
            <person name="Saunders C.W."/>
            <person name="Shea T."/>
            <person name="Summerbell R.C."/>
            <person name="Xu J."/>
            <person name="Young S."/>
            <person name="Zeng Q."/>
            <person name="Birren B.W."/>
            <person name="Cuomo C.A."/>
            <person name="White T.C."/>
        </authorList>
    </citation>
    <scope>NUCLEOTIDE SEQUENCE [LARGE SCALE GENOMIC DNA]</scope>
    <source>
        <strain evidence="3">ATCC MYA-4604 / CBS 118893</strain>
    </source>
</reference>
<dbReference type="Proteomes" id="UP000002669">
    <property type="component" value="Unassembled WGS sequence"/>
</dbReference>
<proteinExistence type="predicted"/>
<dbReference type="GeneID" id="10032633"/>
<dbReference type="RefSeq" id="XP_003177306.1">
    <property type="nucleotide sequence ID" value="XM_003177258.1"/>
</dbReference>
<feature type="region of interest" description="Disordered" evidence="1">
    <location>
        <begin position="1"/>
        <end position="45"/>
    </location>
</feature>
<evidence type="ECO:0000313" key="2">
    <source>
        <dbReference type="EMBL" id="EFQ98354.1"/>
    </source>
</evidence>
<keyword evidence="3" id="KW-1185">Reference proteome</keyword>
<sequence length="90" mass="10722">MTQFAVYKGRQPPGSRYNEEIKKRGEVEEVKLGEAAEAEEEEETSKDKCGLCRVWVSLFRLHHKKWQRRRKDGGEEDQKTERERESKGRR</sequence>
<dbReference type="EMBL" id="DS989822">
    <property type="protein sequence ID" value="EFQ98354.1"/>
    <property type="molecule type" value="Genomic_DNA"/>
</dbReference>
<organism evidence="3">
    <name type="scientific">Arthroderma gypseum (strain ATCC MYA-4604 / CBS 118893)</name>
    <name type="common">Microsporum gypseum</name>
    <dbReference type="NCBI Taxonomy" id="535722"/>
    <lineage>
        <taxon>Eukaryota</taxon>
        <taxon>Fungi</taxon>
        <taxon>Dikarya</taxon>
        <taxon>Ascomycota</taxon>
        <taxon>Pezizomycotina</taxon>
        <taxon>Eurotiomycetes</taxon>
        <taxon>Eurotiomycetidae</taxon>
        <taxon>Onygenales</taxon>
        <taxon>Arthrodermataceae</taxon>
        <taxon>Nannizzia</taxon>
    </lineage>
</organism>
<dbReference type="AlphaFoldDB" id="E5R0L0"/>
<accession>E5R0L0</accession>
<protein>
    <submittedName>
        <fullName evidence="2">Uncharacterized protein</fullName>
    </submittedName>
</protein>
<dbReference type="HOGENOM" id="CLU_2440407_0_0_1"/>
<gene>
    <name evidence="2" type="ORF">MGYG_08929</name>
</gene>
<evidence type="ECO:0000256" key="1">
    <source>
        <dbReference type="SAM" id="MobiDB-lite"/>
    </source>
</evidence>